<feature type="coiled-coil region" evidence="1">
    <location>
        <begin position="15"/>
        <end position="52"/>
    </location>
</feature>
<proteinExistence type="predicted"/>
<keyword evidence="1" id="KW-0175">Coiled coil</keyword>
<organism evidence="2 3">
    <name type="scientific">Klebsiella michiganensis</name>
    <dbReference type="NCBI Taxonomy" id="1134687"/>
    <lineage>
        <taxon>Bacteria</taxon>
        <taxon>Pseudomonadati</taxon>
        <taxon>Pseudomonadota</taxon>
        <taxon>Gammaproteobacteria</taxon>
        <taxon>Enterobacterales</taxon>
        <taxon>Enterobacteriaceae</taxon>
        <taxon>Klebsiella/Raoultella group</taxon>
        <taxon>Klebsiella</taxon>
    </lineage>
</organism>
<protein>
    <submittedName>
        <fullName evidence="2">Glycoprotein 3</fullName>
    </submittedName>
</protein>
<dbReference type="AlphaFoldDB" id="A0A2J5PD02"/>
<accession>A0A2J5PD02</accession>
<name>A0A2J5PD02_9ENTR</name>
<reference evidence="2 3" key="1">
    <citation type="submission" date="2017-11" db="EMBL/GenBank/DDBJ databases">
        <authorList>
            <person name="Han C.G."/>
        </authorList>
    </citation>
    <scope>NUCLEOTIDE SEQUENCE [LARGE SCALE GENOMIC DNA]</scope>
    <source>
        <strain evidence="2 3">A10</strain>
    </source>
</reference>
<evidence type="ECO:0000313" key="2">
    <source>
        <dbReference type="EMBL" id="PLO63913.1"/>
    </source>
</evidence>
<evidence type="ECO:0000313" key="3">
    <source>
        <dbReference type="Proteomes" id="UP000234667"/>
    </source>
</evidence>
<sequence length="245" mass="27096">MTDNTFIPDYLKPALERLAAARAAHLEQARRMEDTLTAITRAEEQKAELEQDNGSDTRSWRAAFRAGGAMLTDELKSGHIERVARRELAQECGNLTDVLAFERDQLKVACNSTARAFRQAHHAVLSEYAKEELDRALNDTLGPLVRAMVLKADVMANPLANTTGHQGYIEPEKEVMHQVVTFLTGKVSAFSVTPADEPVLSLTGFPAVALAHMDHDAASTPGERKVWQEKIRQREADLKARGLLP</sequence>
<comment type="caution">
    <text evidence="2">The sequence shown here is derived from an EMBL/GenBank/DDBJ whole genome shotgun (WGS) entry which is preliminary data.</text>
</comment>
<gene>
    <name evidence="2" type="ORF">CWN49_26645</name>
</gene>
<evidence type="ECO:0000256" key="1">
    <source>
        <dbReference type="SAM" id="Coils"/>
    </source>
</evidence>
<dbReference type="EMBL" id="PIDR01001126">
    <property type="protein sequence ID" value="PLO63913.1"/>
    <property type="molecule type" value="Genomic_DNA"/>
</dbReference>
<dbReference type="Proteomes" id="UP000234667">
    <property type="component" value="Unassembled WGS sequence"/>
</dbReference>
<reference evidence="2 3" key="2">
    <citation type="submission" date="2018-01" db="EMBL/GenBank/DDBJ databases">
        <title>Genomic study of Klebsiella pneumoniae.</title>
        <authorList>
            <person name="Yang Y."/>
            <person name="Bicalho R."/>
        </authorList>
    </citation>
    <scope>NUCLEOTIDE SEQUENCE [LARGE SCALE GENOMIC DNA]</scope>
    <source>
        <strain evidence="2 3">A10</strain>
    </source>
</reference>